<reference evidence="2 3" key="1">
    <citation type="submission" date="2019-04" db="EMBL/GenBank/DDBJ databases">
        <title>A novel phosphate-accumulating bacterium identified in bioreactor for phosphate removal from wastewater.</title>
        <authorList>
            <person name="Kotlyarov R.Y."/>
            <person name="Beletsky A.V."/>
            <person name="Kallistova A.Y."/>
            <person name="Dorofeev A.G."/>
            <person name="Nikolaev Y.Y."/>
            <person name="Pimenov N.V."/>
            <person name="Ravin N.V."/>
            <person name="Mardanov A.V."/>
        </authorList>
    </citation>
    <scope>NUCLEOTIDE SEQUENCE [LARGE SCALE GENOMIC DNA]</scope>
    <source>
        <strain evidence="2 3">Bin19</strain>
    </source>
</reference>
<feature type="region of interest" description="Disordered" evidence="1">
    <location>
        <begin position="108"/>
        <end position="191"/>
    </location>
</feature>
<keyword evidence="3" id="KW-1185">Reference proteome</keyword>
<name>A0A5S4ERF7_9PROT</name>
<feature type="compositionally biased region" description="Low complexity" evidence="1">
    <location>
        <begin position="151"/>
        <end position="167"/>
    </location>
</feature>
<feature type="compositionally biased region" description="Basic residues" evidence="1">
    <location>
        <begin position="136"/>
        <end position="150"/>
    </location>
</feature>
<feature type="region of interest" description="Disordered" evidence="1">
    <location>
        <begin position="1"/>
        <end position="34"/>
    </location>
</feature>
<dbReference type="Proteomes" id="UP000306324">
    <property type="component" value="Unassembled WGS sequence"/>
</dbReference>
<comment type="caution">
    <text evidence="2">The sequence shown here is derived from an EMBL/GenBank/DDBJ whole genome shotgun (WGS) entry which is preliminary data.</text>
</comment>
<accession>A0A5S4ERF7</accession>
<protein>
    <submittedName>
        <fullName evidence="2">Uncharacterized protein</fullName>
    </submittedName>
</protein>
<proteinExistence type="predicted"/>
<evidence type="ECO:0000256" key="1">
    <source>
        <dbReference type="SAM" id="MobiDB-lite"/>
    </source>
</evidence>
<dbReference type="AlphaFoldDB" id="A0A5S4ERF7"/>
<dbReference type="EMBL" id="SWAD01000013">
    <property type="protein sequence ID" value="TMQ78041.1"/>
    <property type="molecule type" value="Genomic_DNA"/>
</dbReference>
<evidence type="ECO:0000313" key="2">
    <source>
        <dbReference type="EMBL" id="TMQ78041.1"/>
    </source>
</evidence>
<gene>
    <name evidence="2" type="ORF">ACCUM_2380</name>
</gene>
<evidence type="ECO:0000313" key="3">
    <source>
        <dbReference type="Proteomes" id="UP000306324"/>
    </source>
</evidence>
<organism evidence="2 3">
    <name type="scientific">Candidatus Accumulibacter phosphatis</name>
    <dbReference type="NCBI Taxonomy" id="327160"/>
    <lineage>
        <taxon>Bacteria</taxon>
        <taxon>Pseudomonadati</taxon>
        <taxon>Pseudomonadota</taxon>
        <taxon>Betaproteobacteria</taxon>
        <taxon>Candidatus Accumulibacter</taxon>
    </lineage>
</organism>
<sequence length="224" mass="24133">MCRGLRRRAGSPGNAPGEGPPSGPSKAWTGWRKGGKGIGETAGWQARHLFVLDNLRACRKYKRAIRGCQAISVVLSMTKSEKLSIRTRPAGERDRKIGAAHAQPAEAFDALPGRGGTGGAAALSRGRAPALPRCPARQRHHVRGRVRRSANPRPTAAAPSRSTAAGAPHRHRRVPPGSPATETKWKHQTSNIHRNLVRNTDRIPCLRLAGTLNLLFAPHQGREA</sequence>